<dbReference type="InParanoid" id="M1CZV6"/>
<sequence length="54" mass="6172">MHFSLSLTRYFRSLRGQDKILYFLFSTLLLVEAVDLVAEPSILSMPILRLVNGS</sequence>
<keyword evidence="3" id="KW-1185">Reference proteome</keyword>
<dbReference type="EnsemblPlants" id="PGSC0003DMT400078316">
    <property type="protein sequence ID" value="PGSC0003DMT400078316"/>
    <property type="gene ID" value="PGSC0003DMG400030488"/>
</dbReference>
<feature type="transmembrane region" description="Helical" evidence="1">
    <location>
        <begin position="20"/>
        <end position="38"/>
    </location>
</feature>
<evidence type="ECO:0000313" key="3">
    <source>
        <dbReference type="Proteomes" id="UP000011115"/>
    </source>
</evidence>
<dbReference type="AlphaFoldDB" id="M1CZV6"/>
<protein>
    <submittedName>
        <fullName evidence="2">Uncharacterized protein</fullName>
    </submittedName>
</protein>
<reference evidence="3" key="1">
    <citation type="journal article" date="2011" name="Nature">
        <title>Genome sequence and analysis of the tuber crop potato.</title>
        <authorList>
            <consortium name="The Potato Genome Sequencing Consortium"/>
        </authorList>
    </citation>
    <scope>NUCLEOTIDE SEQUENCE [LARGE SCALE GENOMIC DNA]</scope>
    <source>
        <strain evidence="3">cv. DM1-3 516 R44</strain>
    </source>
</reference>
<organism evidence="2 3">
    <name type="scientific">Solanum tuberosum</name>
    <name type="common">Potato</name>
    <dbReference type="NCBI Taxonomy" id="4113"/>
    <lineage>
        <taxon>Eukaryota</taxon>
        <taxon>Viridiplantae</taxon>
        <taxon>Streptophyta</taxon>
        <taxon>Embryophyta</taxon>
        <taxon>Tracheophyta</taxon>
        <taxon>Spermatophyta</taxon>
        <taxon>Magnoliopsida</taxon>
        <taxon>eudicotyledons</taxon>
        <taxon>Gunneridae</taxon>
        <taxon>Pentapetalae</taxon>
        <taxon>asterids</taxon>
        <taxon>lamiids</taxon>
        <taxon>Solanales</taxon>
        <taxon>Solanaceae</taxon>
        <taxon>Solanoideae</taxon>
        <taxon>Solaneae</taxon>
        <taxon>Solanum</taxon>
    </lineage>
</organism>
<dbReference type="Proteomes" id="UP000011115">
    <property type="component" value="Unassembled WGS sequence"/>
</dbReference>
<dbReference type="HOGENOM" id="CLU_3054178_0_0_1"/>
<keyword evidence="1" id="KW-1133">Transmembrane helix</keyword>
<reference evidence="2" key="2">
    <citation type="submission" date="2015-06" db="UniProtKB">
        <authorList>
            <consortium name="EnsemblPlants"/>
        </authorList>
    </citation>
    <scope>IDENTIFICATION</scope>
    <source>
        <strain evidence="2">DM1-3 516 R44</strain>
    </source>
</reference>
<keyword evidence="1" id="KW-0812">Transmembrane</keyword>
<accession>M1CZV6</accession>
<evidence type="ECO:0000256" key="1">
    <source>
        <dbReference type="SAM" id="Phobius"/>
    </source>
</evidence>
<proteinExistence type="predicted"/>
<evidence type="ECO:0000313" key="2">
    <source>
        <dbReference type="EnsemblPlants" id="PGSC0003DMT400078316"/>
    </source>
</evidence>
<dbReference type="Gramene" id="PGSC0003DMT400078316">
    <property type="protein sequence ID" value="PGSC0003DMT400078316"/>
    <property type="gene ID" value="PGSC0003DMG400030488"/>
</dbReference>
<name>M1CZV6_SOLTU</name>
<keyword evidence="1" id="KW-0472">Membrane</keyword>
<dbReference type="PaxDb" id="4113-PGSC0003DMT400078316"/>